<proteinExistence type="predicted"/>
<dbReference type="Gene3D" id="1.10.1510.10">
    <property type="entry name" value="Uncharacterised protein YqeY/AIM41 PF09424, N-terminal domain"/>
    <property type="match status" value="1"/>
</dbReference>
<accession>A0A2Z4GDG1</accession>
<keyword evidence="1" id="KW-0808">Transferase</keyword>
<keyword evidence="2" id="KW-1185">Reference proteome</keyword>
<reference evidence="1 2" key="1">
    <citation type="submission" date="2018-05" db="EMBL/GenBank/DDBJ databases">
        <title>Complete genome sequence of Arcticibacterium luteifluviistationis SM1504T, a cytophagaceae bacterium isolated from Arctic surface seawater.</title>
        <authorList>
            <person name="Li Y."/>
            <person name="Qin Q.-L."/>
        </authorList>
    </citation>
    <scope>NUCLEOTIDE SEQUENCE [LARGE SCALE GENOMIC DNA]</scope>
    <source>
        <strain evidence="1 2">SM1504</strain>
    </source>
</reference>
<dbReference type="Gene3D" id="1.10.10.410">
    <property type="match status" value="1"/>
</dbReference>
<dbReference type="EMBL" id="CP029480">
    <property type="protein sequence ID" value="AWV99194.1"/>
    <property type="molecule type" value="Genomic_DNA"/>
</dbReference>
<dbReference type="PANTHER" id="PTHR28055:SF1">
    <property type="entry name" value="ALTERED INHERITANCE OF MITOCHONDRIA PROTEIN 41, MITOCHONDRIAL"/>
    <property type="match status" value="1"/>
</dbReference>
<dbReference type="AlphaFoldDB" id="A0A2Z4GDG1"/>
<dbReference type="Proteomes" id="UP000249873">
    <property type="component" value="Chromosome"/>
</dbReference>
<dbReference type="KEGG" id="als:DJ013_13865"/>
<gene>
    <name evidence="1" type="ORF">DJ013_13865</name>
</gene>
<dbReference type="InterPro" id="IPR003789">
    <property type="entry name" value="Asn/Gln_tRNA_amidoTrase-B-like"/>
</dbReference>
<dbReference type="PANTHER" id="PTHR28055">
    <property type="entry name" value="ALTERED INHERITANCE OF MITOCHONDRIA PROTEIN 41, MITOCHONDRIAL"/>
    <property type="match status" value="1"/>
</dbReference>
<dbReference type="InterPro" id="IPR042184">
    <property type="entry name" value="YqeY/Aim41_N"/>
</dbReference>
<dbReference type="Pfam" id="PF09424">
    <property type="entry name" value="YqeY"/>
    <property type="match status" value="1"/>
</dbReference>
<dbReference type="OrthoDB" id="9788127at2"/>
<evidence type="ECO:0000313" key="2">
    <source>
        <dbReference type="Proteomes" id="UP000249873"/>
    </source>
</evidence>
<organism evidence="1 2">
    <name type="scientific">Arcticibacterium luteifluviistationis</name>
    <dbReference type="NCBI Taxonomy" id="1784714"/>
    <lineage>
        <taxon>Bacteria</taxon>
        <taxon>Pseudomonadati</taxon>
        <taxon>Bacteroidota</taxon>
        <taxon>Cytophagia</taxon>
        <taxon>Cytophagales</taxon>
        <taxon>Leadbetterellaceae</taxon>
        <taxon>Arcticibacterium</taxon>
    </lineage>
</organism>
<dbReference type="RefSeq" id="WP_111372397.1">
    <property type="nucleotide sequence ID" value="NZ_CP029480.1"/>
</dbReference>
<dbReference type="GO" id="GO:0016740">
    <property type="term" value="F:transferase activity"/>
    <property type="evidence" value="ECO:0007669"/>
    <property type="project" value="UniProtKB-KW"/>
</dbReference>
<name>A0A2Z4GDG1_9BACT</name>
<evidence type="ECO:0000313" key="1">
    <source>
        <dbReference type="EMBL" id="AWV99194.1"/>
    </source>
</evidence>
<sequence>MSLKSTIDADIKAAMKAKDKVKLLALRDIKKVILIEESKPGASEELSEADEMRILQKAVKQRRDSSEIFKQQNRADLLSKEEAEIAVIEAYLPEAMSEEELQAIITEIIQQVGAKEPSDMGKVMGAATKKLAGKADGRAISGMVKKLLAS</sequence>
<dbReference type="GO" id="GO:0016884">
    <property type="term" value="F:carbon-nitrogen ligase activity, with glutamine as amido-N-donor"/>
    <property type="evidence" value="ECO:0007669"/>
    <property type="project" value="InterPro"/>
</dbReference>
<dbReference type="InterPro" id="IPR019004">
    <property type="entry name" value="YqeY/Aim41"/>
</dbReference>
<protein>
    <submittedName>
        <fullName evidence="1">Glutamyl-tRNA amidotransferase</fullName>
    </submittedName>
</protein>
<dbReference type="SUPFAM" id="SSF89095">
    <property type="entry name" value="GatB/YqeY motif"/>
    <property type="match status" value="1"/>
</dbReference>
<dbReference type="InterPro" id="IPR023168">
    <property type="entry name" value="GatB_Yqey_C_2"/>
</dbReference>